<reference evidence="2 3" key="1">
    <citation type="submission" date="2016-10" db="EMBL/GenBank/DDBJ databases">
        <authorList>
            <person name="de Groot N.N."/>
        </authorList>
    </citation>
    <scope>NUCLEOTIDE SEQUENCE [LARGE SCALE GENOMIC DNA]</scope>
    <source>
        <strain evidence="2 3">CGMCC 1.7727</strain>
    </source>
</reference>
<proteinExistence type="predicted"/>
<feature type="transmembrane region" description="Helical" evidence="1">
    <location>
        <begin position="89"/>
        <end position="108"/>
    </location>
</feature>
<evidence type="ECO:0008006" key="4">
    <source>
        <dbReference type="Google" id="ProtNLM"/>
    </source>
</evidence>
<organism evidence="2 3">
    <name type="scientific">Gracilibacillus ureilyticus</name>
    <dbReference type="NCBI Taxonomy" id="531814"/>
    <lineage>
        <taxon>Bacteria</taxon>
        <taxon>Bacillati</taxon>
        <taxon>Bacillota</taxon>
        <taxon>Bacilli</taxon>
        <taxon>Bacillales</taxon>
        <taxon>Bacillaceae</taxon>
        <taxon>Gracilibacillus</taxon>
    </lineage>
</organism>
<accession>A0A1H9VXR8</accession>
<gene>
    <name evidence="2" type="ORF">SAMN04487944_12924</name>
</gene>
<feature type="transmembrane region" description="Helical" evidence="1">
    <location>
        <begin position="141"/>
        <end position="159"/>
    </location>
</feature>
<dbReference type="Proteomes" id="UP000199687">
    <property type="component" value="Unassembled WGS sequence"/>
</dbReference>
<protein>
    <recommendedName>
        <fullName evidence="4">ABC-2 type transport system permease protein</fullName>
    </recommendedName>
</protein>
<dbReference type="STRING" id="531814.SAMN04487944_12924"/>
<sequence length="207" mass="23477">MVTRELEFLIYTIKAYKSLYLMPLILAMLIIFEFVIGMEIIAERSLVLVLFPLINLPILSVMSIIGSLEQKELFITLPISHWKVGFLRPFAVSFLISILFSGIVAIYVDNTLLVSVFSSSLLYLSITTLLITILKHAGLGLGISLSYLMYGLFTTGSGQGPLYLTQWYRPRVMSSENEYIIIQLITVLITHLITVICIKYRSQYHLT</sequence>
<dbReference type="OrthoDB" id="2964645at2"/>
<feature type="transmembrane region" description="Helical" evidence="1">
    <location>
        <begin position="47"/>
        <end position="68"/>
    </location>
</feature>
<evidence type="ECO:0000313" key="3">
    <source>
        <dbReference type="Proteomes" id="UP000199687"/>
    </source>
</evidence>
<feature type="transmembrane region" description="Helical" evidence="1">
    <location>
        <begin position="20"/>
        <end position="41"/>
    </location>
</feature>
<dbReference type="RefSeq" id="WP_089744265.1">
    <property type="nucleotide sequence ID" value="NZ_FOGL01000029.1"/>
</dbReference>
<name>A0A1H9VXR8_9BACI</name>
<dbReference type="EMBL" id="FOGL01000029">
    <property type="protein sequence ID" value="SES26311.1"/>
    <property type="molecule type" value="Genomic_DNA"/>
</dbReference>
<keyword evidence="1" id="KW-0812">Transmembrane</keyword>
<evidence type="ECO:0000256" key="1">
    <source>
        <dbReference type="SAM" id="Phobius"/>
    </source>
</evidence>
<keyword evidence="1" id="KW-0472">Membrane</keyword>
<dbReference type="AlphaFoldDB" id="A0A1H9VXR8"/>
<feature type="transmembrane region" description="Helical" evidence="1">
    <location>
        <begin position="179"/>
        <end position="198"/>
    </location>
</feature>
<evidence type="ECO:0000313" key="2">
    <source>
        <dbReference type="EMBL" id="SES26311.1"/>
    </source>
</evidence>
<feature type="transmembrane region" description="Helical" evidence="1">
    <location>
        <begin position="114"/>
        <end position="134"/>
    </location>
</feature>
<keyword evidence="1" id="KW-1133">Transmembrane helix</keyword>
<keyword evidence="3" id="KW-1185">Reference proteome</keyword>